<protein>
    <submittedName>
        <fullName evidence="1">DUF3299 domain-containing protein</fullName>
    </submittedName>
</protein>
<dbReference type="Proteomes" id="UP000580043">
    <property type="component" value="Unassembled WGS sequence"/>
</dbReference>
<dbReference type="Pfam" id="PF11736">
    <property type="entry name" value="DUF3299"/>
    <property type="match status" value="1"/>
</dbReference>
<reference evidence="1 2" key="1">
    <citation type="submission" date="2020-04" db="EMBL/GenBank/DDBJ databases">
        <title>Zoogloea sp. G-4-1-14 isolated from soil.</title>
        <authorList>
            <person name="Dahal R.H."/>
        </authorList>
    </citation>
    <scope>NUCLEOTIDE SEQUENCE [LARGE SCALE GENOMIC DNA]</scope>
    <source>
        <strain evidence="1 2">G-4-1-14</strain>
    </source>
</reference>
<dbReference type="AlphaFoldDB" id="A0A848FZM3"/>
<sequence length="189" mass="20780">MRRNLLALLLLAPLLITSRDTPGPPTDGWLPLTLSAGQGGYAPLAWTDLIPPGWDPMGPLRELDVSHLSDNDPRAIAALEQIRQAWDEAPVEPSLDGRRVRLPGFAIPLDHQGEQAREYLLVPYFGACIHAPPPPANQMIHVITREAPDRLQTFDPVWVSGTLRVGKTETGMGKAGYRLIADTTRPYVQ</sequence>
<name>A0A848FZM3_9RHOO</name>
<dbReference type="InterPro" id="IPR021727">
    <property type="entry name" value="DUF3299"/>
</dbReference>
<comment type="caution">
    <text evidence="1">The sequence shown here is derived from an EMBL/GenBank/DDBJ whole genome shotgun (WGS) entry which is preliminary data.</text>
</comment>
<dbReference type="EMBL" id="JABBGA010000001">
    <property type="protein sequence ID" value="NML24524.1"/>
    <property type="molecule type" value="Genomic_DNA"/>
</dbReference>
<proteinExistence type="predicted"/>
<accession>A0A848FZM3</accession>
<gene>
    <name evidence="1" type="ORF">HHL15_02110</name>
</gene>
<organism evidence="1 2">
    <name type="scientific">Zoogloea dura</name>
    <dbReference type="NCBI Taxonomy" id="2728840"/>
    <lineage>
        <taxon>Bacteria</taxon>
        <taxon>Pseudomonadati</taxon>
        <taxon>Pseudomonadota</taxon>
        <taxon>Betaproteobacteria</taxon>
        <taxon>Rhodocyclales</taxon>
        <taxon>Zoogloeaceae</taxon>
        <taxon>Zoogloea</taxon>
    </lineage>
</organism>
<evidence type="ECO:0000313" key="2">
    <source>
        <dbReference type="Proteomes" id="UP000580043"/>
    </source>
</evidence>
<dbReference type="Gene3D" id="2.40.50.870">
    <property type="entry name" value="Protein of unknown function (DUF3299)"/>
    <property type="match status" value="1"/>
</dbReference>
<keyword evidence="2" id="KW-1185">Reference proteome</keyword>
<dbReference type="RefSeq" id="WP_169144146.1">
    <property type="nucleotide sequence ID" value="NZ_JABBGA010000001.1"/>
</dbReference>
<evidence type="ECO:0000313" key="1">
    <source>
        <dbReference type="EMBL" id="NML24524.1"/>
    </source>
</evidence>